<feature type="transmembrane region" description="Helical" evidence="7">
    <location>
        <begin position="20"/>
        <end position="42"/>
    </location>
</feature>
<dbReference type="OrthoDB" id="9809206at2"/>
<evidence type="ECO:0000256" key="5">
    <source>
        <dbReference type="ARBA" id="ARBA00022989"/>
    </source>
</evidence>
<evidence type="ECO:0000256" key="3">
    <source>
        <dbReference type="ARBA" id="ARBA00022475"/>
    </source>
</evidence>
<proteinExistence type="inferred from homology"/>
<dbReference type="HOGENOM" id="CLU_037945_1_1_0"/>
<dbReference type="Gene3D" id="2.30.30.60">
    <property type="match status" value="1"/>
</dbReference>
<evidence type="ECO:0000256" key="4">
    <source>
        <dbReference type="ARBA" id="ARBA00022692"/>
    </source>
</evidence>
<reference evidence="9" key="1">
    <citation type="submission" date="2006-10" db="EMBL/GenBank/DDBJ databases">
        <title>Complete sequence of Solibacter usitatus Ellin6076.</title>
        <authorList>
            <consortium name="US DOE Joint Genome Institute"/>
            <person name="Copeland A."/>
            <person name="Lucas S."/>
            <person name="Lapidus A."/>
            <person name="Barry K."/>
            <person name="Detter J.C."/>
            <person name="Glavina del Rio T."/>
            <person name="Hammon N."/>
            <person name="Israni S."/>
            <person name="Dalin E."/>
            <person name="Tice H."/>
            <person name="Pitluck S."/>
            <person name="Thompson L.S."/>
            <person name="Brettin T."/>
            <person name="Bruce D."/>
            <person name="Han C."/>
            <person name="Tapia R."/>
            <person name="Gilna P."/>
            <person name="Schmutz J."/>
            <person name="Larimer F."/>
            <person name="Land M."/>
            <person name="Hauser L."/>
            <person name="Kyrpides N."/>
            <person name="Mikhailova N."/>
            <person name="Janssen P.H."/>
            <person name="Kuske C.R."/>
            <person name="Richardson P."/>
        </authorList>
    </citation>
    <scope>NUCLEOTIDE SEQUENCE</scope>
    <source>
        <strain evidence="9">Ellin6076</strain>
    </source>
</reference>
<dbReference type="InterPro" id="IPR011066">
    <property type="entry name" value="MscS_channel_C_sf"/>
</dbReference>
<evidence type="ECO:0000256" key="2">
    <source>
        <dbReference type="ARBA" id="ARBA00008017"/>
    </source>
</evidence>
<accession>Q025P9</accession>
<dbReference type="SUPFAM" id="SSF82689">
    <property type="entry name" value="Mechanosensitive channel protein MscS (YggB), C-terminal domain"/>
    <property type="match status" value="1"/>
</dbReference>
<comment type="subcellular location">
    <subcellularLocation>
        <location evidence="1">Cell membrane</location>
        <topology evidence="1">Multi-pass membrane protein</topology>
    </subcellularLocation>
</comment>
<dbReference type="InterPro" id="IPR045275">
    <property type="entry name" value="MscS_archaea/bacteria_type"/>
</dbReference>
<dbReference type="Gene3D" id="1.10.287.1260">
    <property type="match status" value="1"/>
</dbReference>
<sequence>MDWNNVLKVVESTVTGVGLQVLGAIVLYIVGRWLISFAVGMVQKGLSRQRLEPTLLRFIGNTISVILNITLVIAILGYFGVQTTSFAALLAGAGLAIGTAWGGLLSNFAAGIFLVVLRPFKVGDFISAGGITGTVEEVGLFVTTIDTPDNVRTFVGNNKLFSDNIQNYSANPYRRVELTAQISGAADPRQAMAAIKQRVQKIPNVAAKPEPDVAIASFTPVGPVLAIRPYTSNECYWQVYFDTNMAIREVLGDGSFPAPMPVYGVQHMNAQAAKA</sequence>
<dbReference type="SUPFAM" id="SSF82861">
    <property type="entry name" value="Mechanosensitive channel protein MscS (YggB), transmembrane region"/>
    <property type="match status" value="1"/>
</dbReference>
<keyword evidence="6 7" id="KW-0472">Membrane</keyword>
<dbReference type="STRING" id="234267.Acid_2281"/>
<dbReference type="InterPro" id="IPR011014">
    <property type="entry name" value="MscS_channel_TM-2"/>
</dbReference>
<dbReference type="InterPro" id="IPR006685">
    <property type="entry name" value="MscS_channel_2nd"/>
</dbReference>
<dbReference type="EMBL" id="CP000473">
    <property type="protein sequence ID" value="ABJ83270.1"/>
    <property type="molecule type" value="Genomic_DNA"/>
</dbReference>
<dbReference type="KEGG" id="sus:Acid_2281"/>
<gene>
    <name evidence="9" type="ordered locus">Acid_2281</name>
</gene>
<dbReference type="eggNOG" id="COG0668">
    <property type="taxonomic scope" value="Bacteria"/>
</dbReference>
<dbReference type="InterPro" id="IPR010920">
    <property type="entry name" value="LSM_dom_sf"/>
</dbReference>
<evidence type="ECO:0000313" key="9">
    <source>
        <dbReference type="EMBL" id="ABJ83270.1"/>
    </source>
</evidence>
<evidence type="ECO:0000256" key="1">
    <source>
        <dbReference type="ARBA" id="ARBA00004651"/>
    </source>
</evidence>
<dbReference type="Gene3D" id="3.30.70.100">
    <property type="match status" value="1"/>
</dbReference>
<keyword evidence="4 7" id="KW-0812">Transmembrane</keyword>
<evidence type="ECO:0000256" key="6">
    <source>
        <dbReference type="ARBA" id="ARBA00023136"/>
    </source>
</evidence>
<feature type="domain" description="Mechanosensitive ion channel MscS" evidence="8">
    <location>
        <begin position="104"/>
        <end position="169"/>
    </location>
</feature>
<dbReference type="InterPro" id="IPR023408">
    <property type="entry name" value="MscS_beta-dom_sf"/>
</dbReference>
<organism evidence="9">
    <name type="scientific">Solibacter usitatus (strain Ellin6076)</name>
    <dbReference type="NCBI Taxonomy" id="234267"/>
    <lineage>
        <taxon>Bacteria</taxon>
        <taxon>Pseudomonadati</taxon>
        <taxon>Acidobacteriota</taxon>
        <taxon>Terriglobia</taxon>
        <taxon>Bryobacterales</taxon>
        <taxon>Solibacteraceae</taxon>
        <taxon>Candidatus Solibacter</taxon>
    </lineage>
</organism>
<evidence type="ECO:0000256" key="7">
    <source>
        <dbReference type="SAM" id="Phobius"/>
    </source>
</evidence>
<dbReference type="Pfam" id="PF00924">
    <property type="entry name" value="MS_channel_2nd"/>
    <property type="match status" value="1"/>
</dbReference>
<name>Q025P9_SOLUE</name>
<comment type="similarity">
    <text evidence="2">Belongs to the MscS (TC 1.A.23) family.</text>
</comment>
<dbReference type="GO" id="GO:0005886">
    <property type="term" value="C:plasma membrane"/>
    <property type="evidence" value="ECO:0007669"/>
    <property type="project" value="UniProtKB-SubCell"/>
</dbReference>
<keyword evidence="5 7" id="KW-1133">Transmembrane helix</keyword>
<evidence type="ECO:0000259" key="8">
    <source>
        <dbReference type="Pfam" id="PF00924"/>
    </source>
</evidence>
<dbReference type="PANTHER" id="PTHR30221">
    <property type="entry name" value="SMALL-CONDUCTANCE MECHANOSENSITIVE CHANNEL"/>
    <property type="match status" value="1"/>
</dbReference>
<dbReference type="FunCoup" id="Q025P9">
    <property type="interactions" value="278"/>
</dbReference>
<dbReference type="AlphaFoldDB" id="Q025P9"/>
<keyword evidence="3" id="KW-1003">Cell membrane</keyword>
<dbReference type="GO" id="GO:0008381">
    <property type="term" value="F:mechanosensitive monoatomic ion channel activity"/>
    <property type="evidence" value="ECO:0007669"/>
    <property type="project" value="InterPro"/>
</dbReference>
<feature type="transmembrane region" description="Helical" evidence="7">
    <location>
        <begin position="54"/>
        <end position="80"/>
    </location>
</feature>
<protein>
    <submittedName>
        <fullName evidence="9">MscS Mechanosensitive ion channel</fullName>
    </submittedName>
</protein>
<dbReference type="PANTHER" id="PTHR30221:SF3">
    <property type="entry name" value="SMALL-CONDUCTANCE MECHANOSENSITIVE CHANNEL"/>
    <property type="match status" value="1"/>
</dbReference>
<dbReference type="SUPFAM" id="SSF50182">
    <property type="entry name" value="Sm-like ribonucleoproteins"/>
    <property type="match status" value="1"/>
</dbReference>
<dbReference type="InParanoid" id="Q025P9"/>
<feature type="transmembrane region" description="Helical" evidence="7">
    <location>
        <begin position="86"/>
        <end position="117"/>
    </location>
</feature>